<proteinExistence type="predicted"/>
<dbReference type="AlphaFoldDB" id="A0A9X0WI54"/>
<evidence type="ECO:0000313" key="4">
    <source>
        <dbReference type="EMBL" id="MBK1645013.1"/>
    </source>
</evidence>
<protein>
    <recommendedName>
        <fullName evidence="3">DUF4124 domain-containing protein</fullName>
    </recommendedName>
</protein>
<dbReference type="Proteomes" id="UP001138802">
    <property type="component" value="Unassembled WGS sequence"/>
</dbReference>
<organism evidence="4 5">
    <name type="scientific">Thiocapsa imhoffii</name>
    <dbReference type="NCBI Taxonomy" id="382777"/>
    <lineage>
        <taxon>Bacteria</taxon>
        <taxon>Pseudomonadati</taxon>
        <taxon>Pseudomonadota</taxon>
        <taxon>Gammaproteobacteria</taxon>
        <taxon>Chromatiales</taxon>
        <taxon>Chromatiaceae</taxon>
        <taxon>Thiocapsa</taxon>
    </lineage>
</organism>
<keyword evidence="2" id="KW-0732">Signal</keyword>
<dbReference type="RefSeq" id="WP_200387822.1">
    <property type="nucleotide sequence ID" value="NZ_NRSD01000009.1"/>
</dbReference>
<name>A0A9X0WI54_9GAMM</name>
<feature type="chain" id="PRO_5040910685" description="DUF4124 domain-containing protein" evidence="2">
    <location>
        <begin position="19"/>
        <end position="175"/>
    </location>
</feature>
<dbReference type="EMBL" id="NRSD01000009">
    <property type="protein sequence ID" value="MBK1645013.1"/>
    <property type="molecule type" value="Genomic_DNA"/>
</dbReference>
<accession>A0A9X0WI54</accession>
<comment type="caution">
    <text evidence="4">The sequence shown here is derived from an EMBL/GenBank/DDBJ whole genome shotgun (WGS) entry which is preliminary data.</text>
</comment>
<dbReference type="Pfam" id="PF13511">
    <property type="entry name" value="DUF4124"/>
    <property type="match status" value="1"/>
</dbReference>
<gene>
    <name evidence="4" type="ORF">CKO25_10190</name>
</gene>
<evidence type="ECO:0000313" key="5">
    <source>
        <dbReference type="Proteomes" id="UP001138802"/>
    </source>
</evidence>
<sequence length="175" mass="18604">MRVLLFTAIGLLTSSLHAEVFRWVDEDGRTHFSDRLPENPSLQVERADLDTGTAAALLGPVAASAEEDLLPGSGPYDAFDILAPSPGAVLVQATDTLAINVLLEPPLLDEHTLELVLDDRTIAVEAGVSALELEGVGFGPHQLQLRITDANGQTIASTPTHDLDLQETTPPGILR</sequence>
<feature type="region of interest" description="Disordered" evidence="1">
    <location>
        <begin position="154"/>
        <end position="175"/>
    </location>
</feature>
<keyword evidence="5" id="KW-1185">Reference proteome</keyword>
<reference evidence="4 5" key="1">
    <citation type="journal article" date="2020" name="Microorganisms">
        <title>Osmotic Adaptation and Compatible Solute Biosynthesis of Phototrophic Bacteria as Revealed from Genome Analyses.</title>
        <authorList>
            <person name="Imhoff J.F."/>
            <person name="Rahn T."/>
            <person name="Kunzel S."/>
            <person name="Keller A."/>
            <person name="Neulinger S.C."/>
        </authorList>
    </citation>
    <scope>NUCLEOTIDE SEQUENCE [LARGE SCALE GENOMIC DNA]</scope>
    <source>
        <strain evidence="4 5">DSM 21303</strain>
    </source>
</reference>
<evidence type="ECO:0000256" key="2">
    <source>
        <dbReference type="SAM" id="SignalP"/>
    </source>
</evidence>
<feature type="domain" description="DUF4124" evidence="3">
    <location>
        <begin position="11"/>
        <end position="55"/>
    </location>
</feature>
<evidence type="ECO:0000259" key="3">
    <source>
        <dbReference type="Pfam" id="PF13511"/>
    </source>
</evidence>
<evidence type="ECO:0000256" key="1">
    <source>
        <dbReference type="SAM" id="MobiDB-lite"/>
    </source>
</evidence>
<dbReference type="InterPro" id="IPR025392">
    <property type="entry name" value="DUF4124"/>
</dbReference>
<feature type="signal peptide" evidence="2">
    <location>
        <begin position="1"/>
        <end position="18"/>
    </location>
</feature>